<feature type="compositionally biased region" description="Acidic residues" evidence="1">
    <location>
        <begin position="197"/>
        <end position="228"/>
    </location>
</feature>
<evidence type="ECO:0000313" key="2">
    <source>
        <dbReference type="EMBL" id="RVD84024.1"/>
    </source>
</evidence>
<sequence length="267" mass="29313">MPPKKPSDKNKKDKGKRKLETGKKADDDEASVGPDLDDGHDEPENEWYAVMPSDKNLASIGLKSSTCRINLRHGVSFGRLRSRKYDTSFKKGWAIQSNGYKSKRDCTNCRRGLGPFRYCKGFKEESAKKCGNCTIDRRTCRGAQFVSVVLPKSARSRAGNKVKATKKGVATKRRRVGLSRVFGRKKKDTATDASAGGDDEEEEEEEDENFVVPEEWEAGVVEDEDWEGLDPPADLPSRWDPFDSDDDASPSGAALGVGSGVAGLSMA</sequence>
<name>A0A436ZYJ9_ARTFL</name>
<dbReference type="VEuPathDB" id="FungiDB:DFL_005792"/>
<proteinExistence type="predicted"/>
<evidence type="ECO:0000313" key="3">
    <source>
        <dbReference type="Proteomes" id="UP000283090"/>
    </source>
</evidence>
<keyword evidence="3" id="KW-1185">Reference proteome</keyword>
<dbReference type="EMBL" id="SAEB01000007">
    <property type="protein sequence ID" value="RVD84024.1"/>
    <property type="molecule type" value="Genomic_DNA"/>
</dbReference>
<dbReference type="Proteomes" id="UP000283090">
    <property type="component" value="Unassembled WGS sequence"/>
</dbReference>
<organism evidence="2 3">
    <name type="scientific">Arthrobotrys flagrans</name>
    <name type="common">Nematode-trapping fungus</name>
    <name type="synonym">Trichothecium flagrans</name>
    <dbReference type="NCBI Taxonomy" id="97331"/>
    <lineage>
        <taxon>Eukaryota</taxon>
        <taxon>Fungi</taxon>
        <taxon>Dikarya</taxon>
        <taxon>Ascomycota</taxon>
        <taxon>Pezizomycotina</taxon>
        <taxon>Orbiliomycetes</taxon>
        <taxon>Orbiliales</taxon>
        <taxon>Orbiliaceae</taxon>
        <taxon>Arthrobotrys</taxon>
    </lineage>
</organism>
<protein>
    <submittedName>
        <fullName evidence="2">Uncharacterized protein</fullName>
    </submittedName>
</protein>
<comment type="caution">
    <text evidence="2">The sequence shown here is derived from an EMBL/GenBank/DDBJ whole genome shotgun (WGS) entry which is preliminary data.</text>
</comment>
<dbReference type="InterPro" id="IPR022190">
    <property type="entry name" value="DUF3716"/>
</dbReference>
<dbReference type="AlphaFoldDB" id="A0A436ZYJ9"/>
<accession>A0A436ZYJ9</accession>
<feature type="region of interest" description="Disordered" evidence="1">
    <location>
        <begin position="1"/>
        <end position="46"/>
    </location>
</feature>
<reference evidence="2 3" key="1">
    <citation type="submission" date="2019-01" db="EMBL/GenBank/DDBJ databases">
        <title>Intercellular communication is required for trap formation in the nematode-trapping fungus Duddingtonia flagrans.</title>
        <authorList>
            <person name="Youssar L."/>
            <person name="Wernet V."/>
            <person name="Hensel N."/>
            <person name="Hildebrandt H.-G."/>
            <person name="Fischer R."/>
        </authorList>
    </citation>
    <scope>NUCLEOTIDE SEQUENCE [LARGE SCALE GENOMIC DNA]</scope>
    <source>
        <strain evidence="2 3">CBS H-5679</strain>
    </source>
</reference>
<dbReference type="GeneID" id="93588103"/>
<feature type="compositionally biased region" description="Acidic residues" evidence="1">
    <location>
        <begin position="27"/>
        <end position="45"/>
    </location>
</feature>
<gene>
    <name evidence="2" type="ORF">DFL_005792</name>
</gene>
<dbReference type="OrthoDB" id="10625302at2759"/>
<evidence type="ECO:0000256" key="1">
    <source>
        <dbReference type="SAM" id="MobiDB-lite"/>
    </source>
</evidence>
<feature type="region of interest" description="Disordered" evidence="1">
    <location>
        <begin position="186"/>
        <end position="267"/>
    </location>
</feature>
<dbReference type="Pfam" id="PF12511">
    <property type="entry name" value="DUF3716"/>
    <property type="match status" value="1"/>
</dbReference>
<dbReference type="RefSeq" id="XP_067489568.1">
    <property type="nucleotide sequence ID" value="XM_067635103.1"/>
</dbReference>
<feature type="compositionally biased region" description="Basic and acidic residues" evidence="1">
    <location>
        <begin position="1"/>
        <end position="11"/>
    </location>
</feature>